<dbReference type="InterPro" id="IPR005467">
    <property type="entry name" value="His_kinase_dom"/>
</dbReference>
<evidence type="ECO:0000256" key="1">
    <source>
        <dbReference type="ARBA" id="ARBA00000085"/>
    </source>
</evidence>
<dbReference type="InterPro" id="IPR036890">
    <property type="entry name" value="HATPase_C_sf"/>
</dbReference>
<dbReference type="Pfam" id="PF00512">
    <property type="entry name" value="HisKA"/>
    <property type="match status" value="1"/>
</dbReference>
<protein>
    <recommendedName>
        <fullName evidence="2">histidine kinase</fullName>
        <ecNumber evidence="2">2.7.13.3</ecNumber>
    </recommendedName>
</protein>
<dbReference type="PANTHER" id="PTHR42878">
    <property type="entry name" value="TWO-COMPONENT HISTIDINE KINASE"/>
    <property type="match status" value="1"/>
</dbReference>
<keyword evidence="8" id="KW-1185">Reference proteome</keyword>
<dbReference type="CDD" id="cd00082">
    <property type="entry name" value="HisKA"/>
    <property type="match status" value="1"/>
</dbReference>
<dbReference type="PROSITE" id="PS50109">
    <property type="entry name" value="HIS_KIN"/>
    <property type="match status" value="1"/>
</dbReference>
<name>A0ABY8STQ6_9BURK</name>
<sequence>MDKAPQASEKIAPETLEEALELLARRDAELAALRDAQQQWVHAVSHDLRAPLRHVLAFNPLIAELLQQAAPSADDLQEACSFLQTMDQSAKRMAAMFDGLLLLSRAARQPLQWQAVDLQAMLQRLQLQLQARNPDRNIEWRLPVTAAVVQGDAQLLEQALTAALSNAVKFSHPQTQAKIVVTVEEAYGSVQISVSDNGAGFDGARADRLFGIFQRMHRDSEFEGVGTGLALIQGICQRHGGRASIEAQPGQGCTLQLHWPQPASFPSQ</sequence>
<dbReference type="Gene3D" id="1.10.287.130">
    <property type="match status" value="1"/>
</dbReference>
<dbReference type="RefSeq" id="WP_283487228.1">
    <property type="nucleotide sequence ID" value="NZ_CP125947.1"/>
</dbReference>
<evidence type="ECO:0000256" key="2">
    <source>
        <dbReference type="ARBA" id="ARBA00012438"/>
    </source>
</evidence>
<dbReference type="PRINTS" id="PR00344">
    <property type="entry name" value="BCTRLSENSOR"/>
</dbReference>
<dbReference type="InterPro" id="IPR003661">
    <property type="entry name" value="HisK_dim/P_dom"/>
</dbReference>
<keyword evidence="4" id="KW-0808">Transferase</keyword>
<dbReference type="InterPro" id="IPR050351">
    <property type="entry name" value="BphY/WalK/GraS-like"/>
</dbReference>
<dbReference type="SMART" id="SM00388">
    <property type="entry name" value="HisKA"/>
    <property type="match status" value="1"/>
</dbReference>
<evidence type="ECO:0000313" key="7">
    <source>
        <dbReference type="EMBL" id="WHS66135.1"/>
    </source>
</evidence>
<dbReference type="SUPFAM" id="SSF55874">
    <property type="entry name" value="ATPase domain of HSP90 chaperone/DNA topoisomerase II/histidine kinase"/>
    <property type="match status" value="1"/>
</dbReference>
<dbReference type="EMBL" id="CP125947">
    <property type="protein sequence ID" value="WHS66135.1"/>
    <property type="molecule type" value="Genomic_DNA"/>
</dbReference>
<evidence type="ECO:0000259" key="6">
    <source>
        <dbReference type="PROSITE" id="PS50109"/>
    </source>
</evidence>
<dbReference type="Gene3D" id="3.30.565.10">
    <property type="entry name" value="Histidine kinase-like ATPase, C-terminal domain"/>
    <property type="match status" value="1"/>
</dbReference>
<gene>
    <name evidence="7" type="ORF">QMY55_03025</name>
</gene>
<evidence type="ECO:0000313" key="8">
    <source>
        <dbReference type="Proteomes" id="UP001240697"/>
    </source>
</evidence>
<comment type="catalytic activity">
    <reaction evidence="1">
        <text>ATP + protein L-histidine = ADP + protein N-phospho-L-histidine.</text>
        <dbReference type="EC" id="2.7.13.3"/>
    </reaction>
</comment>
<dbReference type="Proteomes" id="UP001240697">
    <property type="component" value="Chromosome"/>
</dbReference>
<keyword evidence="3" id="KW-0597">Phosphoprotein</keyword>
<evidence type="ECO:0000256" key="5">
    <source>
        <dbReference type="ARBA" id="ARBA00022777"/>
    </source>
</evidence>
<reference evidence="7 8" key="1">
    <citation type="submission" date="2023-05" db="EMBL/GenBank/DDBJ databases">
        <authorList>
            <person name="Yin Y."/>
            <person name="Lu Z."/>
        </authorList>
    </citation>
    <scope>NUCLEOTIDE SEQUENCE [LARGE SCALE GENOMIC DNA]</scope>
    <source>
        <strain evidence="7 8">ZM22</strain>
    </source>
</reference>
<dbReference type="PANTHER" id="PTHR42878:SF15">
    <property type="entry name" value="BACTERIOPHYTOCHROME"/>
    <property type="match status" value="1"/>
</dbReference>
<dbReference type="InterPro" id="IPR003594">
    <property type="entry name" value="HATPase_dom"/>
</dbReference>
<dbReference type="Pfam" id="PF02518">
    <property type="entry name" value="HATPase_c"/>
    <property type="match status" value="1"/>
</dbReference>
<dbReference type="SUPFAM" id="SSF47384">
    <property type="entry name" value="Homodimeric domain of signal transducing histidine kinase"/>
    <property type="match status" value="1"/>
</dbReference>
<feature type="domain" description="Histidine kinase" evidence="6">
    <location>
        <begin position="43"/>
        <end position="263"/>
    </location>
</feature>
<keyword evidence="7" id="KW-0067">ATP-binding</keyword>
<dbReference type="SMART" id="SM00387">
    <property type="entry name" value="HATPase_c"/>
    <property type="match status" value="1"/>
</dbReference>
<dbReference type="EC" id="2.7.13.3" evidence="2"/>
<evidence type="ECO:0000256" key="4">
    <source>
        <dbReference type="ARBA" id="ARBA00022679"/>
    </source>
</evidence>
<dbReference type="InterPro" id="IPR004358">
    <property type="entry name" value="Sig_transdc_His_kin-like_C"/>
</dbReference>
<proteinExistence type="predicted"/>
<dbReference type="InterPro" id="IPR036097">
    <property type="entry name" value="HisK_dim/P_sf"/>
</dbReference>
<accession>A0ABY8STQ6</accession>
<organism evidence="7 8">
    <name type="scientific">Comamonas resistens</name>
    <dbReference type="NCBI Taxonomy" id="3046670"/>
    <lineage>
        <taxon>Bacteria</taxon>
        <taxon>Pseudomonadati</taxon>
        <taxon>Pseudomonadota</taxon>
        <taxon>Betaproteobacteria</taxon>
        <taxon>Burkholderiales</taxon>
        <taxon>Comamonadaceae</taxon>
        <taxon>Comamonas</taxon>
    </lineage>
</organism>
<evidence type="ECO:0000256" key="3">
    <source>
        <dbReference type="ARBA" id="ARBA00022553"/>
    </source>
</evidence>
<dbReference type="GO" id="GO:0005524">
    <property type="term" value="F:ATP binding"/>
    <property type="evidence" value="ECO:0007669"/>
    <property type="project" value="UniProtKB-KW"/>
</dbReference>
<keyword evidence="7" id="KW-0547">Nucleotide-binding</keyword>
<keyword evidence="5" id="KW-0418">Kinase</keyword>